<dbReference type="InterPro" id="IPR052169">
    <property type="entry name" value="CW_Biosynth-Accessory"/>
</dbReference>
<evidence type="ECO:0000256" key="1">
    <source>
        <dbReference type="ARBA" id="ARBA00005662"/>
    </source>
</evidence>
<evidence type="ECO:0000256" key="2">
    <source>
        <dbReference type="SAM" id="MobiDB-lite"/>
    </source>
</evidence>
<dbReference type="CDD" id="cd07381">
    <property type="entry name" value="MPP_CapA"/>
    <property type="match status" value="1"/>
</dbReference>
<accession>A0A1E3X3V7</accession>
<dbReference type="Proteomes" id="UP000094056">
    <property type="component" value="Unassembled WGS sequence"/>
</dbReference>
<dbReference type="PANTHER" id="PTHR33393:SF11">
    <property type="entry name" value="POLYGLUTAMINE SYNTHESIS ACCESSORY PROTEIN RV0574C-RELATED"/>
    <property type="match status" value="1"/>
</dbReference>
<dbReference type="InterPro" id="IPR029052">
    <property type="entry name" value="Metallo-depent_PP-like"/>
</dbReference>
<proteinExistence type="inferred from homology"/>
<reference evidence="4 5" key="1">
    <citation type="submission" date="2016-07" db="EMBL/GenBank/DDBJ databases">
        <title>Draft genome of Scalindua rubra, obtained from a brine-seawater interface in the Red Sea, sheds light on salt adaptation in anammox bacteria.</title>
        <authorList>
            <person name="Speth D.R."/>
            <person name="Lagkouvardos I."/>
            <person name="Wang Y."/>
            <person name="Qian P.-Y."/>
            <person name="Dutilh B.E."/>
            <person name="Jetten M.S."/>
        </authorList>
    </citation>
    <scope>NUCLEOTIDE SEQUENCE [LARGE SCALE GENOMIC DNA]</scope>
    <source>
        <strain evidence="4">BSI-1</strain>
    </source>
</reference>
<dbReference type="PATRIC" id="fig|1872076.5.peg.5529"/>
<organism evidence="4 5">
    <name type="scientific">Candidatus Scalindua rubra</name>
    <dbReference type="NCBI Taxonomy" id="1872076"/>
    <lineage>
        <taxon>Bacteria</taxon>
        <taxon>Pseudomonadati</taxon>
        <taxon>Planctomycetota</taxon>
        <taxon>Candidatus Brocadiia</taxon>
        <taxon>Candidatus Brocadiales</taxon>
        <taxon>Candidatus Scalinduaceae</taxon>
        <taxon>Candidatus Scalindua</taxon>
    </lineage>
</organism>
<feature type="domain" description="Capsule synthesis protein CapA" evidence="3">
    <location>
        <begin position="105"/>
        <end position="387"/>
    </location>
</feature>
<evidence type="ECO:0000259" key="3">
    <source>
        <dbReference type="SMART" id="SM00854"/>
    </source>
</evidence>
<comment type="caution">
    <text evidence="4">The sequence shown here is derived from an EMBL/GenBank/DDBJ whole genome shotgun (WGS) entry which is preliminary data.</text>
</comment>
<dbReference type="Pfam" id="PF09587">
    <property type="entry name" value="PGA_cap"/>
    <property type="match status" value="1"/>
</dbReference>
<comment type="similarity">
    <text evidence="1">Belongs to the CapA family.</text>
</comment>
<gene>
    <name evidence="4" type="ORF">SCARUB_04604</name>
</gene>
<dbReference type="Gene3D" id="3.60.21.10">
    <property type="match status" value="1"/>
</dbReference>
<dbReference type="EMBL" id="MAYW01000249">
    <property type="protein sequence ID" value="ODS30287.1"/>
    <property type="molecule type" value="Genomic_DNA"/>
</dbReference>
<dbReference type="AlphaFoldDB" id="A0A1E3X3V7"/>
<sequence length="469" mass="53184">MQSKLFFYGFIGTFFFASLAETVFSKERLTTSDQGTYPNIQQSVLKSFWLLQFDNLIKREQTNQIPKQPFQNTPSKAKSRKMFTETKSSRQKASDNLSSTFSPITMFMCGDVMLGRGIDQVLTHPSDPVLHEPYMKSAIGYVELAERVNGPIPYPVSYSYIWGDALEELERVAPDLRLINLETSITKSNDYLENKGIHYRMHPKNIDCITAAKIDYCSLANNHLLDWGYSGLKETLETLQKVNVKSAGAGQNLQEAETPAVMEVEGKGRVIVFSYGLVTSGISPGWDALKERPGVNLLKDLSKKTMQRIKEKVKEVKQQGDIVVVSIHWGDNWGYEIPSEQREFAHKLIDGMGVDVIHGHSSHHVKGIEVYKDKLIIYGCGDFLNDYEGIGGYEDFRADLALMYFVSVEPSSGKLIRLQMTPTQIKNFKVNRASKADSLWLRDILNRESKRFGTQVKLSKDYVLTLQWN</sequence>
<dbReference type="SUPFAM" id="SSF56300">
    <property type="entry name" value="Metallo-dependent phosphatases"/>
    <property type="match status" value="1"/>
</dbReference>
<evidence type="ECO:0000313" key="5">
    <source>
        <dbReference type="Proteomes" id="UP000094056"/>
    </source>
</evidence>
<dbReference type="PANTHER" id="PTHR33393">
    <property type="entry name" value="POLYGLUTAMINE SYNTHESIS ACCESSORY PROTEIN RV0574C-RELATED"/>
    <property type="match status" value="1"/>
</dbReference>
<dbReference type="InterPro" id="IPR019079">
    <property type="entry name" value="Capsule_synth_CapA"/>
</dbReference>
<feature type="region of interest" description="Disordered" evidence="2">
    <location>
        <begin position="62"/>
        <end position="96"/>
    </location>
</feature>
<protein>
    <submittedName>
        <fullName evidence="4">Poly-gamma-glutamate synthesis protein</fullName>
    </submittedName>
</protein>
<name>A0A1E3X3V7_9BACT</name>
<evidence type="ECO:0000313" key="4">
    <source>
        <dbReference type="EMBL" id="ODS30287.1"/>
    </source>
</evidence>
<dbReference type="SMART" id="SM00854">
    <property type="entry name" value="PGA_cap"/>
    <property type="match status" value="1"/>
</dbReference>
<feature type="compositionally biased region" description="Polar residues" evidence="2">
    <location>
        <begin position="62"/>
        <end position="76"/>
    </location>
</feature>